<organism evidence="1 2">
    <name type="scientific">Monilinia fructicola</name>
    <name type="common">Brown rot fungus</name>
    <name type="synonym">Ciboria fructicola</name>
    <dbReference type="NCBI Taxonomy" id="38448"/>
    <lineage>
        <taxon>Eukaryota</taxon>
        <taxon>Fungi</taxon>
        <taxon>Dikarya</taxon>
        <taxon>Ascomycota</taxon>
        <taxon>Pezizomycotina</taxon>
        <taxon>Leotiomycetes</taxon>
        <taxon>Helotiales</taxon>
        <taxon>Sclerotiniaceae</taxon>
        <taxon>Monilinia</taxon>
    </lineage>
</organism>
<dbReference type="AlphaFoldDB" id="A0A5M9K3I9"/>
<accession>A0A5M9K3I9</accession>
<comment type="caution">
    <text evidence="1">The sequence shown here is derived from an EMBL/GenBank/DDBJ whole genome shotgun (WGS) entry which is preliminary data.</text>
</comment>
<dbReference type="VEuPathDB" id="FungiDB:MFRU_002g01530"/>
<reference evidence="1 2" key="1">
    <citation type="submission" date="2019-06" db="EMBL/GenBank/DDBJ databases">
        <title>Genome Sequence of the Brown Rot Fungal Pathogen Monilinia fructicola.</title>
        <authorList>
            <person name="De Miccolis Angelini R.M."/>
            <person name="Landi L."/>
            <person name="Abate D."/>
            <person name="Pollastro S."/>
            <person name="Romanazzi G."/>
            <person name="Faretra F."/>
        </authorList>
    </citation>
    <scope>NUCLEOTIDE SEQUENCE [LARGE SCALE GENOMIC DNA]</scope>
    <source>
        <strain evidence="1 2">Mfrc123</strain>
    </source>
</reference>
<gene>
    <name evidence="1" type="ORF">EYC84_004505</name>
</gene>
<name>A0A5M9K3I9_MONFR</name>
<evidence type="ECO:0000313" key="2">
    <source>
        <dbReference type="Proteomes" id="UP000322873"/>
    </source>
</evidence>
<sequence length="115" mass="11847">MCGSVVVIAGSIARIGNRSPEDGADRDPLAGWEVQKRETAMVAGCYLCGLGDAAASLVGRRDTDADTDTWHMTVGKSIIAAGVASLTEAVLTGGTIMWWCGGALVLCSGVGGFRW</sequence>
<dbReference type="Proteomes" id="UP000322873">
    <property type="component" value="Unassembled WGS sequence"/>
</dbReference>
<protein>
    <submittedName>
        <fullName evidence="1">Uncharacterized protein</fullName>
    </submittedName>
</protein>
<proteinExistence type="predicted"/>
<evidence type="ECO:0000313" key="1">
    <source>
        <dbReference type="EMBL" id="KAA8575333.1"/>
    </source>
</evidence>
<dbReference type="EMBL" id="VICG01000002">
    <property type="protein sequence ID" value="KAA8575333.1"/>
    <property type="molecule type" value="Genomic_DNA"/>
</dbReference>
<keyword evidence="2" id="KW-1185">Reference proteome</keyword>